<dbReference type="InterPro" id="IPR016193">
    <property type="entry name" value="Cytidine_deaminase-like"/>
</dbReference>
<name>A0A4S3J2P3_9EURO</name>
<organism evidence="3 4">
    <name type="scientific">Aspergillus tanneri</name>
    <dbReference type="NCBI Taxonomy" id="1220188"/>
    <lineage>
        <taxon>Eukaryota</taxon>
        <taxon>Fungi</taxon>
        <taxon>Dikarya</taxon>
        <taxon>Ascomycota</taxon>
        <taxon>Pezizomycotina</taxon>
        <taxon>Eurotiomycetes</taxon>
        <taxon>Eurotiomycetidae</taxon>
        <taxon>Eurotiales</taxon>
        <taxon>Aspergillaceae</taxon>
        <taxon>Aspergillus</taxon>
        <taxon>Aspergillus subgen. Circumdati</taxon>
    </lineage>
</organism>
<dbReference type="PANTHER" id="PTHR11644:SF2">
    <property type="entry name" value="CYTIDINE DEAMINASE"/>
    <property type="match status" value="1"/>
</dbReference>
<evidence type="ECO:0000313" key="3">
    <source>
        <dbReference type="EMBL" id="THC88248.1"/>
    </source>
</evidence>
<dbReference type="PROSITE" id="PS51747">
    <property type="entry name" value="CYT_DCMP_DEAMINASES_2"/>
    <property type="match status" value="1"/>
</dbReference>
<dbReference type="EMBL" id="SOSA01000895">
    <property type="protein sequence ID" value="THC88248.1"/>
    <property type="molecule type" value="Genomic_DNA"/>
</dbReference>
<dbReference type="STRING" id="1220188.A0A4S3J2P3"/>
<feature type="domain" description="CMP/dCMP-type deaminase" evidence="2">
    <location>
        <begin position="11"/>
        <end position="106"/>
    </location>
</feature>
<dbReference type="GO" id="GO:0004126">
    <property type="term" value="F:cytidine deaminase activity"/>
    <property type="evidence" value="ECO:0007669"/>
    <property type="project" value="UniProtKB-ARBA"/>
</dbReference>
<dbReference type="AlphaFoldDB" id="A0A4S3J2P3"/>
<dbReference type="InterPro" id="IPR002125">
    <property type="entry name" value="CMP_dCMP_dom"/>
</dbReference>
<dbReference type="Gene3D" id="3.40.140.10">
    <property type="entry name" value="Cytidine Deaminase, domain 2"/>
    <property type="match status" value="1"/>
</dbReference>
<comment type="similarity">
    <text evidence="1">Belongs to the cytidine and deoxycytidylate deaminase family.</text>
</comment>
<dbReference type="GO" id="GO:0008270">
    <property type="term" value="F:zinc ion binding"/>
    <property type="evidence" value="ECO:0007669"/>
    <property type="project" value="TreeGrafter"/>
</dbReference>
<accession>A0A4S3J2P3</accession>
<evidence type="ECO:0000256" key="1">
    <source>
        <dbReference type="ARBA" id="ARBA00006576"/>
    </source>
</evidence>
<dbReference type="PANTHER" id="PTHR11644">
    <property type="entry name" value="CYTIDINE DEAMINASE"/>
    <property type="match status" value="1"/>
</dbReference>
<evidence type="ECO:0000313" key="4">
    <source>
        <dbReference type="Proteomes" id="UP000308092"/>
    </source>
</evidence>
<dbReference type="GO" id="GO:0005829">
    <property type="term" value="C:cytosol"/>
    <property type="evidence" value="ECO:0007669"/>
    <property type="project" value="TreeGrafter"/>
</dbReference>
<dbReference type="Proteomes" id="UP000308092">
    <property type="component" value="Unassembled WGS sequence"/>
</dbReference>
<dbReference type="InterPro" id="IPR050202">
    <property type="entry name" value="Cyt/Deoxycyt_deaminase"/>
</dbReference>
<proteinExistence type="inferred from homology"/>
<comment type="caution">
    <text evidence="3">The sequence shown here is derived from an EMBL/GenBank/DDBJ whole genome shotgun (WGS) entry which is preliminary data.</text>
</comment>
<dbReference type="VEuPathDB" id="FungiDB:EYZ11_012303"/>
<dbReference type="SUPFAM" id="SSF53927">
    <property type="entry name" value="Cytidine deaminase-like"/>
    <property type="match status" value="1"/>
</dbReference>
<gene>
    <name evidence="3" type="ORF">EYZ11_012303</name>
</gene>
<dbReference type="CDD" id="cd01283">
    <property type="entry name" value="cytidine_deaminase"/>
    <property type="match status" value="1"/>
</dbReference>
<reference evidence="3 4" key="1">
    <citation type="submission" date="2019-03" db="EMBL/GenBank/DDBJ databases">
        <title>The genome sequence of a newly discovered highly antifungal drug resistant Aspergillus species, Aspergillus tanneri NIH 1004.</title>
        <authorList>
            <person name="Mounaud S."/>
            <person name="Singh I."/>
            <person name="Joardar V."/>
            <person name="Pakala S."/>
            <person name="Pakala S."/>
            <person name="Venepally P."/>
            <person name="Hoover J."/>
            <person name="Nierman W."/>
            <person name="Chung J."/>
            <person name="Losada L."/>
        </authorList>
    </citation>
    <scope>NUCLEOTIDE SEQUENCE [LARGE SCALE GENOMIC DNA]</scope>
    <source>
        <strain evidence="3 4">NIH1004</strain>
    </source>
</reference>
<dbReference type="Pfam" id="PF00383">
    <property type="entry name" value="dCMP_cyt_deam_1"/>
    <property type="match status" value="1"/>
</dbReference>
<dbReference type="GO" id="GO:0072527">
    <property type="term" value="P:pyrimidine-containing compound metabolic process"/>
    <property type="evidence" value="ECO:0007669"/>
    <property type="project" value="UniProtKB-ARBA"/>
</dbReference>
<sequence length="106" mass="10951">MASSTPALSAQELQTLSSKAIAAKATAYCPYSKFRVGACILTQSGEYISGANVENASYPVGTCAERVAFGTAVVAGHRNFKAIAVATDVKPGASPCGMCRQLYVLI</sequence>
<keyword evidence="4" id="KW-1185">Reference proteome</keyword>
<protein>
    <recommendedName>
        <fullName evidence="2">CMP/dCMP-type deaminase domain-containing protein</fullName>
    </recommendedName>
</protein>
<dbReference type="GO" id="GO:0055086">
    <property type="term" value="P:nucleobase-containing small molecule metabolic process"/>
    <property type="evidence" value="ECO:0007669"/>
    <property type="project" value="UniProtKB-ARBA"/>
</dbReference>
<dbReference type="NCBIfam" id="NF004064">
    <property type="entry name" value="PRK05578.1"/>
    <property type="match status" value="1"/>
</dbReference>
<evidence type="ECO:0000259" key="2">
    <source>
        <dbReference type="PROSITE" id="PS51747"/>
    </source>
</evidence>